<sequence>MPSINSGLSLRMNSIVLPANASKWATNPLLASRIRSAMS</sequence>
<proteinExistence type="predicted"/>
<organism evidence="1 4">
    <name type="scientific">Mycobacterium tuberculosis</name>
    <dbReference type="NCBI Taxonomy" id="1773"/>
    <lineage>
        <taxon>Bacteria</taxon>
        <taxon>Bacillati</taxon>
        <taxon>Actinomycetota</taxon>
        <taxon>Actinomycetes</taxon>
        <taxon>Mycobacteriales</taxon>
        <taxon>Mycobacteriaceae</taxon>
        <taxon>Mycobacterium</taxon>
        <taxon>Mycobacterium tuberculosis complex</taxon>
    </lineage>
</organism>
<name>A0A654U361_MYCTX</name>
<protein>
    <submittedName>
        <fullName evidence="1">Uncharacterized protein</fullName>
    </submittedName>
</protein>
<evidence type="ECO:0000313" key="4">
    <source>
        <dbReference type="Proteomes" id="UP000046680"/>
    </source>
</evidence>
<gene>
    <name evidence="1" type="ORF">ERS007657_02559</name>
    <name evidence="2" type="ORF">ERS007661_01627</name>
</gene>
<accession>A0A654U361</accession>
<dbReference type="Proteomes" id="UP000046680">
    <property type="component" value="Unassembled WGS sequence"/>
</dbReference>
<dbReference type="Proteomes" id="UP000039217">
    <property type="component" value="Unassembled WGS sequence"/>
</dbReference>
<evidence type="ECO:0000313" key="1">
    <source>
        <dbReference type="EMBL" id="CFR87003.1"/>
    </source>
</evidence>
<evidence type="ECO:0000313" key="2">
    <source>
        <dbReference type="EMBL" id="CNV08722.1"/>
    </source>
</evidence>
<dbReference type="EMBL" id="CQQC01000472">
    <property type="protein sequence ID" value="CNV08722.1"/>
    <property type="molecule type" value="Genomic_DNA"/>
</dbReference>
<dbReference type="EMBL" id="CGCX01001009">
    <property type="protein sequence ID" value="CFR87003.1"/>
    <property type="molecule type" value="Genomic_DNA"/>
</dbReference>
<reference evidence="3 4" key="1">
    <citation type="submission" date="2015-03" db="EMBL/GenBank/DDBJ databases">
        <authorList>
            <consortium name="Pathogen Informatics"/>
        </authorList>
    </citation>
    <scope>NUCLEOTIDE SEQUENCE [LARGE SCALE GENOMIC DNA]</scope>
    <source>
        <strain evidence="1 4">C09601061</strain>
        <strain evidence="2 3">D00501624</strain>
    </source>
</reference>
<evidence type="ECO:0000313" key="3">
    <source>
        <dbReference type="Proteomes" id="UP000039217"/>
    </source>
</evidence>
<dbReference type="AlphaFoldDB" id="A0A654U361"/>